<reference evidence="16" key="1">
    <citation type="submission" date="2017-10" db="EMBL/GenBank/DDBJ databases">
        <authorList>
            <person name="Gaisin V.A."/>
            <person name="Rysina M.S."/>
            <person name="Grouzdev D.S."/>
        </authorList>
    </citation>
    <scope>NUCLEOTIDE SEQUENCE [LARGE SCALE GENOMIC DNA]</scope>
    <source>
        <strain evidence="16">V1</strain>
    </source>
</reference>
<dbReference type="AlphaFoldDB" id="A0A317T8T2"/>
<evidence type="ECO:0000256" key="12">
    <source>
        <dbReference type="ARBA" id="ARBA00048697"/>
    </source>
</evidence>
<keyword evidence="5" id="KW-0479">Metal-binding</keyword>
<organism evidence="15 16">
    <name type="scientific">Prosthecochloris marina</name>
    <dbReference type="NCBI Taxonomy" id="2017681"/>
    <lineage>
        <taxon>Bacteria</taxon>
        <taxon>Pseudomonadati</taxon>
        <taxon>Chlorobiota</taxon>
        <taxon>Chlorobiia</taxon>
        <taxon>Chlorobiales</taxon>
        <taxon>Chlorobiaceae</taxon>
        <taxon>Prosthecochloris</taxon>
    </lineage>
</organism>
<dbReference type="GO" id="GO:0006777">
    <property type="term" value="P:Mo-molybdopterin cofactor biosynthetic process"/>
    <property type="evidence" value="ECO:0007669"/>
    <property type="project" value="UniProtKB-KW"/>
</dbReference>
<dbReference type="Pfam" id="PF04055">
    <property type="entry name" value="Radical_SAM"/>
    <property type="match status" value="1"/>
</dbReference>
<dbReference type="GO" id="GO:0005525">
    <property type="term" value="F:GTP binding"/>
    <property type="evidence" value="ECO:0007669"/>
    <property type="project" value="UniProtKB-KW"/>
</dbReference>
<comment type="catalytic activity">
    <reaction evidence="12">
        <text>GTP + AH2 + S-adenosyl-L-methionine = (8S)-3',8-cyclo-7,8-dihydroguanosine 5'-triphosphate + 5'-deoxyadenosine + L-methionine + A + H(+)</text>
        <dbReference type="Rhea" id="RHEA:49576"/>
        <dbReference type="ChEBI" id="CHEBI:13193"/>
        <dbReference type="ChEBI" id="CHEBI:15378"/>
        <dbReference type="ChEBI" id="CHEBI:17319"/>
        <dbReference type="ChEBI" id="CHEBI:17499"/>
        <dbReference type="ChEBI" id="CHEBI:37565"/>
        <dbReference type="ChEBI" id="CHEBI:57844"/>
        <dbReference type="ChEBI" id="CHEBI:59789"/>
        <dbReference type="ChEBI" id="CHEBI:131766"/>
        <dbReference type="EC" id="4.1.99.22"/>
    </reaction>
</comment>
<keyword evidence="11" id="KW-0456">Lyase</keyword>
<dbReference type="OrthoDB" id="9763993at2"/>
<dbReference type="NCBIfam" id="TIGR02666">
    <property type="entry name" value="moaA"/>
    <property type="match status" value="1"/>
</dbReference>
<dbReference type="UniPathway" id="UPA00344"/>
<keyword evidence="10" id="KW-0501">Molybdenum cofactor biosynthesis</keyword>
<comment type="caution">
    <text evidence="15">The sequence shown here is derived from an EMBL/GenBank/DDBJ whole genome shotgun (WGS) entry which is preliminary data.</text>
</comment>
<dbReference type="Gene3D" id="3.20.20.70">
    <property type="entry name" value="Aldolase class I"/>
    <property type="match status" value="1"/>
</dbReference>
<dbReference type="CDD" id="cd01335">
    <property type="entry name" value="Radical_SAM"/>
    <property type="match status" value="1"/>
</dbReference>
<proteinExistence type="predicted"/>
<accession>A0A317T8T2</accession>
<dbReference type="InterPro" id="IPR013483">
    <property type="entry name" value="MoaA"/>
</dbReference>
<dbReference type="InterPro" id="IPR013785">
    <property type="entry name" value="Aldolase_TIM"/>
</dbReference>
<evidence type="ECO:0000256" key="10">
    <source>
        <dbReference type="ARBA" id="ARBA00023150"/>
    </source>
</evidence>
<evidence type="ECO:0000313" key="16">
    <source>
        <dbReference type="Proteomes" id="UP000246278"/>
    </source>
</evidence>
<keyword evidence="3" id="KW-0004">4Fe-4S</keyword>
<name>A0A317T8T2_9CHLB</name>
<dbReference type="InterPro" id="IPR007197">
    <property type="entry name" value="rSAM"/>
</dbReference>
<dbReference type="PROSITE" id="PS51918">
    <property type="entry name" value="RADICAL_SAM"/>
    <property type="match status" value="1"/>
</dbReference>
<keyword evidence="7" id="KW-0408">Iron</keyword>
<evidence type="ECO:0000256" key="1">
    <source>
        <dbReference type="ARBA" id="ARBA00001966"/>
    </source>
</evidence>
<dbReference type="GO" id="GO:0061799">
    <property type="term" value="F:cyclic pyranopterin monophosphate synthase activity"/>
    <property type="evidence" value="ECO:0007669"/>
    <property type="project" value="TreeGrafter"/>
</dbReference>
<keyword evidence="4" id="KW-0949">S-adenosyl-L-methionine</keyword>
<dbReference type="SMART" id="SM00729">
    <property type="entry name" value="Elp3"/>
    <property type="match status" value="1"/>
</dbReference>
<evidence type="ECO:0000256" key="11">
    <source>
        <dbReference type="ARBA" id="ARBA00023239"/>
    </source>
</evidence>
<dbReference type="GO" id="GO:0051539">
    <property type="term" value="F:4 iron, 4 sulfur cluster binding"/>
    <property type="evidence" value="ECO:0007669"/>
    <property type="project" value="UniProtKB-KW"/>
</dbReference>
<protein>
    <recommendedName>
        <fullName evidence="2">GTP 3',8-cyclase</fullName>
        <ecNumber evidence="2">4.1.99.22</ecNumber>
    </recommendedName>
</protein>
<evidence type="ECO:0000259" key="14">
    <source>
        <dbReference type="PROSITE" id="PS51918"/>
    </source>
</evidence>
<feature type="region of interest" description="Disordered" evidence="13">
    <location>
        <begin position="313"/>
        <end position="334"/>
    </location>
</feature>
<dbReference type="SFLD" id="SFLDG01386">
    <property type="entry name" value="main_SPASM_domain-containing"/>
    <property type="match status" value="1"/>
</dbReference>
<dbReference type="PANTHER" id="PTHR22960">
    <property type="entry name" value="MOLYBDOPTERIN COFACTOR SYNTHESIS PROTEIN A"/>
    <property type="match status" value="1"/>
</dbReference>
<evidence type="ECO:0000256" key="8">
    <source>
        <dbReference type="ARBA" id="ARBA00023014"/>
    </source>
</evidence>
<feature type="domain" description="Radical SAM core" evidence="14">
    <location>
        <begin position="14"/>
        <end position="229"/>
    </location>
</feature>
<evidence type="ECO:0000256" key="4">
    <source>
        <dbReference type="ARBA" id="ARBA00022691"/>
    </source>
</evidence>
<dbReference type="SUPFAM" id="SSF102114">
    <property type="entry name" value="Radical SAM enzymes"/>
    <property type="match status" value="1"/>
</dbReference>
<dbReference type="GO" id="GO:0046872">
    <property type="term" value="F:metal ion binding"/>
    <property type="evidence" value="ECO:0007669"/>
    <property type="project" value="UniProtKB-KW"/>
</dbReference>
<dbReference type="RefSeq" id="WP_110022583.1">
    <property type="nucleotide sequence ID" value="NZ_PDNZ01000002.1"/>
</dbReference>
<dbReference type="InterPro" id="IPR040064">
    <property type="entry name" value="MoaA-like"/>
</dbReference>
<gene>
    <name evidence="15" type="primary">moaA</name>
    <name evidence="15" type="ORF">CR164_03790</name>
</gene>
<dbReference type="InterPro" id="IPR000385">
    <property type="entry name" value="MoaA_NifB_PqqE_Fe-S-bd_CS"/>
</dbReference>
<keyword evidence="6" id="KW-0547">Nucleotide-binding</keyword>
<keyword evidence="9" id="KW-0342">GTP-binding</keyword>
<evidence type="ECO:0000256" key="3">
    <source>
        <dbReference type="ARBA" id="ARBA00022485"/>
    </source>
</evidence>
<dbReference type="InterPro" id="IPR050105">
    <property type="entry name" value="MoCo_biosynth_MoaA/MoaC"/>
</dbReference>
<dbReference type="PANTHER" id="PTHR22960:SF0">
    <property type="entry name" value="MOLYBDENUM COFACTOR BIOSYNTHESIS PROTEIN 1"/>
    <property type="match status" value="1"/>
</dbReference>
<dbReference type="EMBL" id="PDNZ01000002">
    <property type="protein sequence ID" value="PWW82868.1"/>
    <property type="molecule type" value="Genomic_DNA"/>
</dbReference>
<dbReference type="InterPro" id="IPR006638">
    <property type="entry name" value="Elp3/MiaA/NifB-like_rSAM"/>
</dbReference>
<dbReference type="EC" id="4.1.99.22" evidence="2"/>
<dbReference type="SFLD" id="SFLDG01067">
    <property type="entry name" value="SPASM/twitch_domain_containing"/>
    <property type="match status" value="1"/>
</dbReference>
<sequence length="334" mass="37636">MNEAREKMPALVDRYNRGVRYVRVSVTSRCNLRCVYCMREEHCDRTVVAEELDYQEICRIIEALAALGVRKVRFTGGEPLLRDDIVDLVRYAKAVDGIETVVLTTNGVLLGQYLDRFLEAGLDGINFSLDTFDEDRYKAITRRNLLADVLGNLESLLRHADMLQVKINVLLLRGINSGELGRFADLTRQWPVTVRFMELMPFDDHQIWRTGKFMGADKILEVLSDLYPALESTQGHATEHFSFHLPGSRGKIAIIPAFTRNFCSQCNRLRITSSGRIMSCLYAKNGVDILAALRDGADNEQLEALFQKALDMKPRDGREAGGKAPRTSMSEIGG</sequence>
<evidence type="ECO:0000256" key="7">
    <source>
        <dbReference type="ARBA" id="ARBA00023004"/>
    </source>
</evidence>
<comment type="cofactor">
    <cofactor evidence="1">
        <name>[4Fe-4S] cluster</name>
        <dbReference type="ChEBI" id="CHEBI:49883"/>
    </cofactor>
</comment>
<evidence type="ECO:0000256" key="6">
    <source>
        <dbReference type="ARBA" id="ARBA00022741"/>
    </source>
</evidence>
<evidence type="ECO:0000256" key="2">
    <source>
        <dbReference type="ARBA" id="ARBA00012167"/>
    </source>
</evidence>
<dbReference type="PROSITE" id="PS01305">
    <property type="entry name" value="MOAA_NIFB_PQQE"/>
    <property type="match status" value="1"/>
</dbReference>
<dbReference type="SFLD" id="SFLDG01383">
    <property type="entry name" value="cyclic_pyranopterin_phosphate"/>
    <property type="match status" value="1"/>
</dbReference>
<evidence type="ECO:0000256" key="13">
    <source>
        <dbReference type="SAM" id="MobiDB-lite"/>
    </source>
</evidence>
<evidence type="ECO:0000313" key="15">
    <source>
        <dbReference type="EMBL" id="PWW82868.1"/>
    </source>
</evidence>
<dbReference type="CDD" id="cd21117">
    <property type="entry name" value="Twitch_MoaA"/>
    <property type="match status" value="1"/>
</dbReference>
<dbReference type="InterPro" id="IPR010505">
    <property type="entry name" value="MoaA_twitch"/>
</dbReference>
<dbReference type="SFLD" id="SFLDS00029">
    <property type="entry name" value="Radical_SAM"/>
    <property type="match status" value="1"/>
</dbReference>
<keyword evidence="8" id="KW-0411">Iron-sulfur</keyword>
<keyword evidence="16" id="KW-1185">Reference proteome</keyword>
<evidence type="ECO:0000256" key="5">
    <source>
        <dbReference type="ARBA" id="ARBA00022723"/>
    </source>
</evidence>
<dbReference type="Proteomes" id="UP000246278">
    <property type="component" value="Unassembled WGS sequence"/>
</dbReference>
<dbReference type="GO" id="GO:0061798">
    <property type="term" value="F:GTP 3',8'-cyclase activity"/>
    <property type="evidence" value="ECO:0007669"/>
    <property type="project" value="UniProtKB-EC"/>
</dbReference>
<evidence type="ECO:0000256" key="9">
    <source>
        <dbReference type="ARBA" id="ARBA00023134"/>
    </source>
</evidence>
<dbReference type="InterPro" id="IPR058240">
    <property type="entry name" value="rSAM_sf"/>
</dbReference>
<dbReference type="Pfam" id="PF06463">
    <property type="entry name" value="Mob_synth_C"/>
    <property type="match status" value="1"/>
</dbReference>